<dbReference type="InterPro" id="IPR053835">
    <property type="entry name" value="ASH2L-like_WH"/>
</dbReference>
<protein>
    <submittedName>
        <fullName evidence="8">B30.2/SPRY domain-containing protein</fullName>
    </submittedName>
</protein>
<evidence type="ECO:0000256" key="3">
    <source>
        <dbReference type="ARBA" id="ARBA00022771"/>
    </source>
</evidence>
<dbReference type="InterPro" id="IPR001870">
    <property type="entry name" value="B30.2/SPRY"/>
</dbReference>
<dbReference type="PANTHER" id="PTHR10598:SF0">
    <property type="entry name" value="SET1_ASH2 HISTONE METHYLTRANSFERASE COMPLEX SUBUNIT ASH2"/>
    <property type="match status" value="1"/>
</dbReference>
<proteinExistence type="predicted"/>
<dbReference type="PANTHER" id="PTHR10598">
    <property type="entry name" value="SET1/ASH2 HISTONE METHYLTRANSFERASE COMPLEX SUBUNIT ASH2"/>
    <property type="match status" value="1"/>
</dbReference>
<dbReference type="InterPro" id="IPR043136">
    <property type="entry name" value="B30.2/SPRY_sf"/>
</dbReference>
<evidence type="ECO:0000256" key="1">
    <source>
        <dbReference type="ARBA" id="ARBA00004123"/>
    </source>
</evidence>
<dbReference type="InterPro" id="IPR049455">
    <property type="entry name" value="ASH2-like_PHD"/>
</dbReference>
<feature type="domain" description="B30.2/SPRY" evidence="6">
    <location>
        <begin position="250"/>
        <end position="442"/>
    </location>
</feature>
<dbReference type="Proteomes" id="UP000095283">
    <property type="component" value="Unplaced"/>
</dbReference>
<dbReference type="GO" id="GO:0008270">
    <property type="term" value="F:zinc ion binding"/>
    <property type="evidence" value="ECO:0007669"/>
    <property type="project" value="UniProtKB-KW"/>
</dbReference>
<dbReference type="InterPro" id="IPR037353">
    <property type="entry name" value="ASH2"/>
</dbReference>
<dbReference type="SMART" id="SM00449">
    <property type="entry name" value="SPRY"/>
    <property type="match status" value="1"/>
</dbReference>
<dbReference type="Pfam" id="PF21198">
    <property type="entry name" value="ASH2L-like_WH"/>
    <property type="match status" value="1"/>
</dbReference>
<keyword evidence="2" id="KW-0479">Metal-binding</keyword>
<organism evidence="7 8">
    <name type="scientific">Heterorhabditis bacteriophora</name>
    <name type="common">Entomopathogenic nematode worm</name>
    <dbReference type="NCBI Taxonomy" id="37862"/>
    <lineage>
        <taxon>Eukaryota</taxon>
        <taxon>Metazoa</taxon>
        <taxon>Ecdysozoa</taxon>
        <taxon>Nematoda</taxon>
        <taxon>Chromadorea</taxon>
        <taxon>Rhabditida</taxon>
        <taxon>Rhabditina</taxon>
        <taxon>Rhabditomorpha</taxon>
        <taxon>Strongyloidea</taxon>
        <taxon>Heterorhabditidae</taxon>
        <taxon>Heterorhabditis</taxon>
    </lineage>
</organism>
<accession>A0A1I7XJ85</accession>
<dbReference type="CDD" id="cd12872">
    <property type="entry name" value="SPRY_Ash2"/>
    <property type="match status" value="1"/>
</dbReference>
<dbReference type="Gene3D" id="2.60.120.920">
    <property type="match status" value="1"/>
</dbReference>
<dbReference type="GO" id="GO:0000976">
    <property type="term" value="F:transcription cis-regulatory region binding"/>
    <property type="evidence" value="ECO:0007669"/>
    <property type="project" value="TreeGrafter"/>
</dbReference>
<keyword evidence="4" id="KW-0862">Zinc</keyword>
<reference evidence="8" key="1">
    <citation type="submission" date="2016-11" db="UniProtKB">
        <authorList>
            <consortium name="WormBaseParasite"/>
        </authorList>
    </citation>
    <scope>IDENTIFICATION</scope>
</reference>
<evidence type="ECO:0000256" key="2">
    <source>
        <dbReference type="ARBA" id="ARBA00022723"/>
    </source>
</evidence>
<keyword evidence="3" id="KW-0863">Zinc-finger</keyword>
<dbReference type="InterPro" id="IPR011011">
    <property type="entry name" value="Znf_FYVE_PHD"/>
</dbReference>
<evidence type="ECO:0000259" key="6">
    <source>
        <dbReference type="PROSITE" id="PS50188"/>
    </source>
</evidence>
<comment type="subcellular location">
    <subcellularLocation>
        <location evidence="1">Nucleus</location>
    </subcellularLocation>
</comment>
<dbReference type="GO" id="GO:0048188">
    <property type="term" value="C:Set1C/COMPASS complex"/>
    <property type="evidence" value="ECO:0007669"/>
    <property type="project" value="InterPro"/>
</dbReference>
<dbReference type="InterPro" id="IPR013320">
    <property type="entry name" value="ConA-like_dom_sf"/>
</dbReference>
<name>A0A1I7XJ85_HETBA</name>
<dbReference type="WBParaSite" id="Hba_17557">
    <property type="protein sequence ID" value="Hba_17557"/>
    <property type="gene ID" value="Hba_17557"/>
</dbReference>
<evidence type="ECO:0000313" key="7">
    <source>
        <dbReference type="Proteomes" id="UP000095283"/>
    </source>
</evidence>
<keyword evidence="7" id="KW-1185">Reference proteome</keyword>
<dbReference type="AlphaFoldDB" id="A0A1I7XJ85"/>
<dbReference type="Gene3D" id="3.90.980.20">
    <property type="match status" value="1"/>
</dbReference>
<dbReference type="InterPro" id="IPR003877">
    <property type="entry name" value="SPRY_dom"/>
</dbReference>
<dbReference type="PROSITE" id="PS50188">
    <property type="entry name" value="B302_SPRY"/>
    <property type="match status" value="1"/>
</dbReference>
<dbReference type="Pfam" id="PF00622">
    <property type="entry name" value="SPRY"/>
    <property type="match status" value="1"/>
</dbReference>
<sequence length="528" mass="60281">MTDINANIVKGLQLASAAAIDGDRELGSLELFCCGCSKWFHGKCLKDLKEFYGLSFMVCYVFHCKDCSPTRSETWVAKQASMFLKFHDFIHMCVTVLANLTAEQLRQEGSLDKKNSEHIYFGLHETIIPYVDANWENLTSMPRRVKNTWHQTLQKTLSKEIDLFKVTFPFYYLIILVIKNLRIFHCTYSLISLLLENSIFPIQFSAADYSSARIAGLEGAIDFPFNKEGYRYFLVEKDPNVPDKTVVEDEDNATARVIPSYLYRLSTQQVVTVSPNDRAYQLRVSDDQLTVTGSEGYCVARATHGVAKGTWYFEVNFVKQPKDSHIRIGWSQPLAVVQACVGYNKFSYGWRSLKGTKFHNATGKKYHFQGFKEGDVLGCLIHLPRDPVQPGPSTQYLPPSHKHSNLIIWVIKNCFIFHDLPLINFKHNYFYETHDDVVDAMKTLHPLPGSKIEFFHNGRPCGPAFTDIYAGFYFPAVSVFQSATIRCNFGPRLCHLPKGALPMSERAEELHVDQTLSDMLYLLEHDHI</sequence>
<evidence type="ECO:0000313" key="8">
    <source>
        <dbReference type="WBParaSite" id="Hba_17557"/>
    </source>
</evidence>
<dbReference type="SUPFAM" id="SSF49899">
    <property type="entry name" value="Concanavalin A-like lectins/glucanases"/>
    <property type="match status" value="1"/>
</dbReference>
<evidence type="ECO:0000256" key="4">
    <source>
        <dbReference type="ARBA" id="ARBA00022833"/>
    </source>
</evidence>
<dbReference type="SUPFAM" id="SSF57903">
    <property type="entry name" value="FYVE/PHD zinc finger"/>
    <property type="match status" value="1"/>
</dbReference>
<evidence type="ECO:0000256" key="5">
    <source>
        <dbReference type="ARBA" id="ARBA00023242"/>
    </source>
</evidence>
<dbReference type="Pfam" id="PF21257">
    <property type="entry name" value="PHD_ash2p_like"/>
    <property type="match status" value="1"/>
</dbReference>
<keyword evidence="5" id="KW-0539">Nucleus</keyword>